<organism evidence="1">
    <name type="scientific">Cucumis melo</name>
    <name type="common">Muskmelon</name>
    <dbReference type="NCBI Taxonomy" id="3656"/>
    <lineage>
        <taxon>Eukaryota</taxon>
        <taxon>Viridiplantae</taxon>
        <taxon>Streptophyta</taxon>
        <taxon>Embryophyta</taxon>
        <taxon>Tracheophyta</taxon>
        <taxon>Spermatophyta</taxon>
        <taxon>Magnoliopsida</taxon>
        <taxon>eudicotyledons</taxon>
        <taxon>Gunneridae</taxon>
        <taxon>Pentapetalae</taxon>
        <taxon>rosids</taxon>
        <taxon>fabids</taxon>
        <taxon>Cucurbitales</taxon>
        <taxon>Cucurbitaceae</taxon>
        <taxon>Benincaseae</taxon>
        <taxon>Cucumis</taxon>
    </lineage>
</organism>
<name>A0A9I9EIS3_CUCME</name>
<reference evidence="1" key="1">
    <citation type="submission" date="2023-03" db="UniProtKB">
        <authorList>
            <consortium name="EnsemblPlants"/>
        </authorList>
    </citation>
    <scope>IDENTIFICATION</scope>
</reference>
<sequence>MDTRINPSKCHAKIVMQRNNCIMILKTLVELHPTLSTELWRPPVLSNTQLMDFFGPIWLDRIA</sequence>
<protein>
    <submittedName>
        <fullName evidence="1">Uncharacterized protein</fullName>
    </submittedName>
</protein>
<evidence type="ECO:0000313" key="1">
    <source>
        <dbReference type="EnsemblPlants" id="MELO3C034325.2.1"/>
    </source>
</evidence>
<dbReference type="AlphaFoldDB" id="A0A9I9EIS3"/>
<proteinExistence type="predicted"/>
<accession>A0A9I9EIS3</accession>
<dbReference type="EnsemblPlants" id="MELO3C034325.2.1">
    <property type="protein sequence ID" value="MELO3C034325.2.1"/>
    <property type="gene ID" value="MELO3C034325.2"/>
</dbReference>
<dbReference type="Gramene" id="MELO3C034325.2.1">
    <property type="protein sequence ID" value="MELO3C034325.2.1"/>
    <property type="gene ID" value="MELO3C034325.2"/>
</dbReference>